<organism evidence="10">
    <name type="scientific">Salix viminalis</name>
    <name type="common">Common osier</name>
    <name type="synonym">Basket willow</name>
    <dbReference type="NCBI Taxonomy" id="40686"/>
    <lineage>
        <taxon>Eukaryota</taxon>
        <taxon>Viridiplantae</taxon>
        <taxon>Streptophyta</taxon>
        <taxon>Embryophyta</taxon>
        <taxon>Tracheophyta</taxon>
        <taxon>Spermatophyta</taxon>
        <taxon>Magnoliopsida</taxon>
        <taxon>eudicotyledons</taxon>
        <taxon>Gunneridae</taxon>
        <taxon>Pentapetalae</taxon>
        <taxon>rosids</taxon>
        <taxon>fabids</taxon>
        <taxon>Malpighiales</taxon>
        <taxon>Salicaceae</taxon>
        <taxon>Saliceae</taxon>
        <taxon>Salix</taxon>
    </lineage>
</organism>
<accession>A0A6N2LDM1</accession>
<sequence>MLVNRVGDFGLAPGISVVLLSFKHAPRNSWISCNMRLNAITLICFTSIGAVGKSAQIGSHTWSPDAMEVPLQYPLRFMQLLW</sequence>
<reference evidence="10" key="1">
    <citation type="submission" date="2019-03" db="EMBL/GenBank/DDBJ databases">
        <authorList>
            <person name="Mank J."/>
            <person name="Almeida P."/>
        </authorList>
    </citation>
    <scope>NUCLEOTIDE SEQUENCE</scope>
    <source>
        <strain evidence="10">78183</strain>
    </source>
</reference>
<dbReference type="AlphaFoldDB" id="A0A6N2LDM1"/>
<proteinExistence type="inferred from homology"/>
<evidence type="ECO:0000256" key="7">
    <source>
        <dbReference type="ARBA" id="ARBA00023027"/>
    </source>
</evidence>
<name>A0A6N2LDM1_SALVM</name>
<dbReference type="InterPro" id="IPR001750">
    <property type="entry name" value="ND/Mrp_TM"/>
</dbReference>
<dbReference type="PANTHER" id="PTHR42829">
    <property type="entry name" value="NADH-UBIQUINONE OXIDOREDUCTASE CHAIN 5"/>
    <property type="match status" value="1"/>
</dbReference>
<dbReference type="Pfam" id="PF00361">
    <property type="entry name" value="Proton_antipo_M"/>
    <property type="match status" value="1"/>
</dbReference>
<dbReference type="GO" id="GO:0003954">
    <property type="term" value="F:NADH dehydrogenase activity"/>
    <property type="evidence" value="ECO:0007669"/>
    <property type="project" value="TreeGrafter"/>
</dbReference>
<evidence type="ECO:0000256" key="4">
    <source>
        <dbReference type="ARBA" id="ARBA00022692"/>
    </source>
</evidence>
<dbReference type="GO" id="GO:0016020">
    <property type="term" value="C:membrane"/>
    <property type="evidence" value="ECO:0007669"/>
    <property type="project" value="UniProtKB-SubCell"/>
</dbReference>
<dbReference type="GO" id="GO:0042773">
    <property type="term" value="P:ATP synthesis coupled electron transport"/>
    <property type="evidence" value="ECO:0007669"/>
    <property type="project" value="InterPro"/>
</dbReference>
<feature type="domain" description="NADH:quinone oxidoreductase/Mrp antiporter transmembrane" evidence="9">
    <location>
        <begin position="2"/>
        <end position="71"/>
    </location>
</feature>
<keyword evidence="5" id="KW-1278">Translocase</keyword>
<keyword evidence="7" id="KW-0520">NAD</keyword>
<dbReference type="EMBL" id="CAADRP010001354">
    <property type="protein sequence ID" value="VFU38184.1"/>
    <property type="molecule type" value="Genomic_DNA"/>
</dbReference>
<keyword evidence="6" id="KW-1133">Transmembrane helix</keyword>
<evidence type="ECO:0000259" key="9">
    <source>
        <dbReference type="Pfam" id="PF00361"/>
    </source>
</evidence>
<keyword evidence="8" id="KW-0472">Membrane</keyword>
<keyword evidence="4" id="KW-0812">Transmembrane</keyword>
<evidence type="ECO:0000256" key="2">
    <source>
        <dbReference type="ARBA" id="ARBA00008200"/>
    </source>
</evidence>
<evidence type="ECO:0000256" key="3">
    <source>
        <dbReference type="ARBA" id="ARBA00022448"/>
    </source>
</evidence>
<evidence type="ECO:0000256" key="6">
    <source>
        <dbReference type="ARBA" id="ARBA00022989"/>
    </source>
</evidence>
<dbReference type="GO" id="GO:0015990">
    <property type="term" value="P:electron transport coupled proton transport"/>
    <property type="evidence" value="ECO:0007669"/>
    <property type="project" value="TreeGrafter"/>
</dbReference>
<comment type="subcellular location">
    <subcellularLocation>
        <location evidence="1">Membrane</location>
        <topology evidence="1">Multi-pass membrane protein</topology>
    </subcellularLocation>
</comment>
<dbReference type="GO" id="GO:0008137">
    <property type="term" value="F:NADH dehydrogenase (ubiquinone) activity"/>
    <property type="evidence" value="ECO:0007669"/>
    <property type="project" value="InterPro"/>
</dbReference>
<gene>
    <name evidence="10" type="ORF">SVIM_LOCUS206387</name>
</gene>
<comment type="similarity">
    <text evidence="2">Belongs to the complex I subunit 5 family.</text>
</comment>
<protein>
    <recommendedName>
        <fullName evidence="9">NADH:quinone oxidoreductase/Mrp antiporter transmembrane domain-containing protein</fullName>
    </recommendedName>
</protein>
<dbReference type="PANTHER" id="PTHR42829:SF2">
    <property type="entry name" value="NADH-UBIQUINONE OXIDOREDUCTASE CHAIN 5"/>
    <property type="match status" value="1"/>
</dbReference>
<keyword evidence="3" id="KW-0813">Transport</keyword>
<evidence type="ECO:0000256" key="5">
    <source>
        <dbReference type="ARBA" id="ARBA00022967"/>
    </source>
</evidence>
<evidence type="ECO:0000256" key="1">
    <source>
        <dbReference type="ARBA" id="ARBA00004141"/>
    </source>
</evidence>
<dbReference type="InterPro" id="IPR003945">
    <property type="entry name" value="NU5C-like"/>
</dbReference>
<evidence type="ECO:0000313" key="10">
    <source>
        <dbReference type="EMBL" id="VFU38184.1"/>
    </source>
</evidence>
<dbReference type="GO" id="GO:0009536">
    <property type="term" value="C:plastid"/>
    <property type="evidence" value="ECO:0007669"/>
    <property type="project" value="UniProtKB-ARBA"/>
</dbReference>
<evidence type="ECO:0000256" key="8">
    <source>
        <dbReference type="ARBA" id="ARBA00023136"/>
    </source>
</evidence>